<dbReference type="EMBL" id="CAJOBR010078133">
    <property type="protein sequence ID" value="CAF5116721.1"/>
    <property type="molecule type" value="Genomic_DNA"/>
</dbReference>
<comment type="caution">
    <text evidence="2">The sequence shown here is derived from an EMBL/GenBank/DDBJ whole genome shotgun (WGS) entry which is preliminary data.</text>
</comment>
<sequence>MYFFDYGNAFLLTAKNAGAPIGNSDEKHVIRFKYPSYVQDIMGDIFSLGFGP</sequence>
<dbReference type="PANTHER" id="PTHR12216:SF3">
    <property type="entry name" value="UROCANATE HYDRATASE"/>
    <property type="match status" value="1"/>
</dbReference>
<reference evidence="2" key="1">
    <citation type="submission" date="2021-02" db="EMBL/GenBank/DDBJ databases">
        <authorList>
            <person name="Nowell W R."/>
        </authorList>
    </citation>
    <scope>NUCLEOTIDE SEQUENCE</scope>
</reference>
<gene>
    <name evidence="2" type="ORF">QYT958_LOCUS45802</name>
</gene>
<dbReference type="PANTHER" id="PTHR12216">
    <property type="entry name" value="UROCANATE HYDRATASE"/>
    <property type="match status" value="1"/>
</dbReference>
<evidence type="ECO:0000259" key="1">
    <source>
        <dbReference type="Pfam" id="PF01175"/>
    </source>
</evidence>
<dbReference type="InterPro" id="IPR023637">
    <property type="entry name" value="Urocanase-like"/>
</dbReference>
<feature type="non-terminal residue" evidence="2">
    <location>
        <position position="1"/>
    </location>
</feature>
<dbReference type="InterPro" id="IPR038364">
    <property type="entry name" value="Urocanase_central_sf"/>
</dbReference>
<evidence type="ECO:0000313" key="2">
    <source>
        <dbReference type="EMBL" id="CAF5116721.1"/>
    </source>
</evidence>
<dbReference type="InterPro" id="IPR035085">
    <property type="entry name" value="Urocanase_Rossmann-like"/>
</dbReference>
<dbReference type="GO" id="GO:0016153">
    <property type="term" value="F:urocanate hydratase activity"/>
    <property type="evidence" value="ECO:0007669"/>
    <property type="project" value="TreeGrafter"/>
</dbReference>
<dbReference type="Pfam" id="PF01175">
    <property type="entry name" value="Urocanase"/>
    <property type="match status" value="1"/>
</dbReference>
<accession>A0A822F262</accession>
<dbReference type="AlphaFoldDB" id="A0A822F262"/>
<dbReference type="Proteomes" id="UP000663848">
    <property type="component" value="Unassembled WGS sequence"/>
</dbReference>
<dbReference type="SUPFAM" id="SSF111326">
    <property type="entry name" value="Urocanase"/>
    <property type="match status" value="1"/>
</dbReference>
<dbReference type="InterPro" id="IPR036190">
    <property type="entry name" value="Urocanase_sf"/>
</dbReference>
<organism evidence="2 3">
    <name type="scientific">Rotaria socialis</name>
    <dbReference type="NCBI Taxonomy" id="392032"/>
    <lineage>
        <taxon>Eukaryota</taxon>
        <taxon>Metazoa</taxon>
        <taxon>Spiralia</taxon>
        <taxon>Gnathifera</taxon>
        <taxon>Rotifera</taxon>
        <taxon>Eurotatoria</taxon>
        <taxon>Bdelloidea</taxon>
        <taxon>Philodinida</taxon>
        <taxon>Philodinidae</taxon>
        <taxon>Rotaria</taxon>
    </lineage>
</organism>
<feature type="domain" description="Urocanase Rossmann-like" evidence="1">
    <location>
        <begin position="1"/>
        <end position="41"/>
    </location>
</feature>
<protein>
    <recommendedName>
        <fullName evidence="1">Urocanase Rossmann-like domain-containing protein</fullName>
    </recommendedName>
</protein>
<dbReference type="Gene3D" id="3.40.50.10730">
    <property type="entry name" value="Urocanase like domains"/>
    <property type="match status" value="1"/>
</dbReference>
<name>A0A822F262_9BILA</name>
<dbReference type="GO" id="GO:0006548">
    <property type="term" value="P:L-histidine catabolic process"/>
    <property type="evidence" value="ECO:0007669"/>
    <property type="project" value="TreeGrafter"/>
</dbReference>
<evidence type="ECO:0000313" key="3">
    <source>
        <dbReference type="Proteomes" id="UP000663848"/>
    </source>
</evidence>
<proteinExistence type="predicted"/>